<protein>
    <submittedName>
        <fullName evidence="1">Uncharacterized protein</fullName>
    </submittedName>
</protein>
<accession>A0AAC9K649</accession>
<proteinExistence type="predicted"/>
<evidence type="ECO:0000313" key="2">
    <source>
        <dbReference type="Proteomes" id="UP000182373"/>
    </source>
</evidence>
<reference evidence="2" key="1">
    <citation type="submission" date="2016-11" db="EMBL/GenBank/DDBJ databases">
        <title>Comparative genomic and phenotypic analysis of Granulibacter bethesdensis clinical isolates from patients with chronic granulomatous disease.</title>
        <authorList>
            <person name="Zarember K.A."/>
            <person name="Porcella S.F."/>
            <person name="Chu J."/>
            <person name="Ding L."/>
            <person name="Dahlstrom E."/>
            <person name="Barbian K."/>
            <person name="Martens C."/>
            <person name="Sykora L."/>
            <person name="Kramer S."/>
            <person name="Pettinato A.M."/>
            <person name="Hong H."/>
            <person name="Wald G."/>
            <person name="Berg L.J."/>
            <person name="Rogge L.S."/>
            <person name="Greenberg D.E."/>
            <person name="Falcone E.L."/>
            <person name="Neves J.F."/>
            <person name="Simoes M.J."/>
            <person name="Casal M."/>
            <person name="Rodriguez-Lopez F.C."/>
            <person name="Zelazny A."/>
            <person name="Gallin J.I."/>
            <person name="Holland S.M."/>
        </authorList>
    </citation>
    <scope>NUCLEOTIDE SEQUENCE [LARGE SCALE GENOMIC DNA]</scope>
    <source>
        <strain evidence="2">NIH9.1</strain>
    </source>
</reference>
<dbReference type="SUPFAM" id="SSF51120">
    <property type="entry name" value="beta-Roll"/>
    <property type="match status" value="1"/>
</dbReference>
<dbReference type="AlphaFoldDB" id="A0AAC9K649"/>
<evidence type="ECO:0000313" key="1">
    <source>
        <dbReference type="EMBL" id="APH53551.1"/>
    </source>
</evidence>
<dbReference type="EMBL" id="CP018191">
    <property type="protein sequence ID" value="APH53551.1"/>
    <property type="molecule type" value="Genomic_DNA"/>
</dbReference>
<name>A0AAC9K649_9PROT</name>
<sequence length="588" mass="62736">MPKISAFNNPSLLSPRFRFNTGSVDNGRAGYYANPPDLPYAVNSQWNIMQWHSQSFLNPAIYTTENPLYTDNILGTADYTWANEDATMALSVYGAPDQWTYRITTIDGRDGSSANIGDTSPGGRNLFLSTSLNAASDYTFNKQITFSSEERLSEIFQNGHGPGASFGLNSFTIAFNSQSNANYNPNLPTLNGFLQFPLADSRGAPPSWGRLYFSGTTFAWNALSSDAGGDYLKWGEDQGALHHITIDLNSAVVDLAKNLALEHTSYTSSLMNMSLWSLGSYFYGSESLDGTGATLDIANPVITRDTNQNFDASMASSKFVTIANNYQTLYDTGLASTAKTQWWFASPSGNASIDMDGQTLHTNVVISNNDTVYAGSADGFIFANGPSMKLVGGSGYSVPVLSTGNDTLTGGTGQQLVFLGSAGTLSYSTDASTLQPAGDSTYRHWVIGDGLNQDQTLNFVGGGVKSAIFLGHEDASLQLGSAGDFVSIGFGATRPTLGGGTVSIVMGAGDDTVWVNSLASGPLTIKNFDPDHDRIALIGQQEGITRTYPTSDTATRYLLNSGKYLDIYTSDGTKLASGDNLINAVLMQ</sequence>
<dbReference type="Proteomes" id="UP000182373">
    <property type="component" value="Chromosome"/>
</dbReference>
<dbReference type="InterPro" id="IPR011049">
    <property type="entry name" value="Serralysin-like_metalloprot_C"/>
</dbReference>
<gene>
    <name evidence="1" type="ORF">GbCGDNIH9_0323</name>
</gene>
<organism evidence="1 2">
    <name type="scientific">Granulibacter bethesdensis</name>
    <dbReference type="NCBI Taxonomy" id="364410"/>
    <lineage>
        <taxon>Bacteria</taxon>
        <taxon>Pseudomonadati</taxon>
        <taxon>Pseudomonadota</taxon>
        <taxon>Alphaproteobacteria</taxon>
        <taxon>Acetobacterales</taxon>
        <taxon>Acetobacteraceae</taxon>
        <taxon>Granulibacter</taxon>
    </lineage>
</organism>